<dbReference type="EMBL" id="BJYZ01000042">
    <property type="protein sequence ID" value="GEO42470.1"/>
    <property type="molecule type" value="Genomic_DNA"/>
</dbReference>
<dbReference type="SUPFAM" id="SSF75708">
    <property type="entry name" value="Chemotaxis phosphatase CheZ"/>
    <property type="match status" value="1"/>
</dbReference>
<evidence type="ECO:0000313" key="2">
    <source>
        <dbReference type="EMBL" id="GEO42470.1"/>
    </source>
</evidence>
<gene>
    <name evidence="2" type="ORF">SAE02_66180</name>
</gene>
<keyword evidence="3" id="KW-1185">Reference proteome</keyword>
<accession>A0A512E1W5</accession>
<feature type="region of interest" description="Disordered" evidence="1">
    <location>
        <begin position="177"/>
        <end position="202"/>
    </location>
</feature>
<organism evidence="2 3">
    <name type="scientific">Skermanella aerolata</name>
    <dbReference type="NCBI Taxonomy" id="393310"/>
    <lineage>
        <taxon>Bacteria</taxon>
        <taxon>Pseudomonadati</taxon>
        <taxon>Pseudomonadota</taxon>
        <taxon>Alphaproteobacteria</taxon>
        <taxon>Rhodospirillales</taxon>
        <taxon>Azospirillaceae</taxon>
        <taxon>Skermanella</taxon>
    </lineage>
</organism>
<reference evidence="2 3" key="1">
    <citation type="submission" date="2019-07" db="EMBL/GenBank/DDBJ databases">
        <title>Whole genome shotgun sequence of Skermanella aerolata NBRC 106429.</title>
        <authorList>
            <person name="Hosoyama A."/>
            <person name="Uohara A."/>
            <person name="Ohji S."/>
            <person name="Ichikawa N."/>
        </authorList>
    </citation>
    <scope>NUCLEOTIDE SEQUENCE [LARGE SCALE GENOMIC DNA]</scope>
    <source>
        <strain evidence="2 3">NBRC 106429</strain>
    </source>
</reference>
<protein>
    <submittedName>
        <fullName evidence="2">Uncharacterized protein</fullName>
    </submittedName>
</protein>
<dbReference type="AlphaFoldDB" id="A0A512E1W5"/>
<dbReference type="Proteomes" id="UP000321523">
    <property type="component" value="Unassembled WGS sequence"/>
</dbReference>
<dbReference type="GO" id="GO:0003824">
    <property type="term" value="F:catalytic activity"/>
    <property type="evidence" value="ECO:0007669"/>
    <property type="project" value="InterPro"/>
</dbReference>
<dbReference type="Gene3D" id="1.10.287.500">
    <property type="entry name" value="Helix hairpin bin"/>
    <property type="match status" value="2"/>
</dbReference>
<comment type="caution">
    <text evidence="2">The sequence shown here is derived from an EMBL/GenBank/DDBJ whole genome shotgun (WGS) entry which is preliminary data.</text>
</comment>
<dbReference type="GO" id="GO:0009288">
    <property type="term" value="C:bacterial-type flagellum"/>
    <property type="evidence" value="ECO:0007669"/>
    <property type="project" value="InterPro"/>
</dbReference>
<name>A0A512E1W5_9PROT</name>
<evidence type="ECO:0000313" key="3">
    <source>
        <dbReference type="Proteomes" id="UP000321523"/>
    </source>
</evidence>
<evidence type="ECO:0000256" key="1">
    <source>
        <dbReference type="SAM" id="MobiDB-lite"/>
    </source>
</evidence>
<proteinExistence type="predicted"/>
<dbReference type="InterPro" id="IPR007439">
    <property type="entry name" value="Chemotax_Pase_CheZ"/>
</dbReference>
<dbReference type="Pfam" id="PF04344">
    <property type="entry name" value="CheZ"/>
    <property type="match status" value="1"/>
</dbReference>
<dbReference type="GO" id="GO:0050920">
    <property type="term" value="P:regulation of chemotaxis"/>
    <property type="evidence" value="ECO:0007669"/>
    <property type="project" value="InterPro"/>
</dbReference>
<dbReference type="RefSeq" id="WP_044436362.1">
    <property type="nucleotide sequence ID" value="NZ_BJYZ01000042.1"/>
</dbReference>
<sequence>MTTLHIGSTPPLHKRLAEARDETRQPIDREEIAGIVTAVLTSMEGDVSSSDLKLYGELESLARYIQHAKREIAAIRPDDINSEHIASATDELDAVVGATEDATNQIMDSCDVISAIAAKVDPEPRAELTQAVTRIFEACNFQDITGQRITKVVRTLKHIEGKIEVLIQALGEEVQKSHRSAAAADPNNEDSLLNGPQLPGNAIDQSEIDKLLASFD</sequence>
<dbReference type="OrthoDB" id="7269965at2"/>